<dbReference type="PANTHER" id="PTHR47683">
    <property type="entry name" value="PSEUDOURIDINE SYNTHASE FAMILY PROTEIN-RELATED"/>
    <property type="match status" value="1"/>
</dbReference>
<dbReference type="InterPro" id="IPR020094">
    <property type="entry name" value="TruA/RsuA/RluB/E/F_N"/>
</dbReference>
<dbReference type="GO" id="GO:0006364">
    <property type="term" value="P:rRNA processing"/>
    <property type="evidence" value="ECO:0007669"/>
    <property type="project" value="UniProtKB-ARBA"/>
</dbReference>
<dbReference type="NCBIfam" id="TIGR00093">
    <property type="entry name" value="pseudouridine synthase"/>
    <property type="match status" value="1"/>
</dbReference>
<organism evidence="4">
    <name type="scientific">hydrothermal vent metagenome</name>
    <dbReference type="NCBI Taxonomy" id="652676"/>
    <lineage>
        <taxon>unclassified sequences</taxon>
        <taxon>metagenomes</taxon>
        <taxon>ecological metagenomes</taxon>
    </lineage>
</organism>
<dbReference type="EMBL" id="UOFN01000120">
    <property type="protein sequence ID" value="VAW79829.1"/>
    <property type="molecule type" value="Genomic_DNA"/>
</dbReference>
<sequence>MIVLFNKPFQVLSQFTTEGNKTTLADYIDIPDVYCAGRLDYDSEGLLVLTDDGKLQQQISNPKYGKSKEYWVQVEGEPTDADLQPLRDGVTLKDGPALPAVAERMDEPDCWPRIPPIRERKNIPAHWIKLTIQEGRNRQVRRMTASIGFPTLRLVRYRVGDWTLDGIGSGALITRDN</sequence>
<dbReference type="PANTHER" id="PTHR47683:SF2">
    <property type="entry name" value="RNA-BINDING S4 DOMAIN-CONTAINING PROTEIN"/>
    <property type="match status" value="1"/>
</dbReference>
<dbReference type="InterPro" id="IPR018496">
    <property type="entry name" value="PsdUridine_synth_RsuA/RluB_CS"/>
</dbReference>
<dbReference type="Pfam" id="PF00849">
    <property type="entry name" value="PseudoU_synth_2"/>
    <property type="match status" value="1"/>
</dbReference>
<gene>
    <name evidence="4" type="ORF">MNBD_GAMMA15-1848</name>
</gene>
<dbReference type="AlphaFoldDB" id="A0A3B0Z048"/>
<evidence type="ECO:0000256" key="2">
    <source>
        <dbReference type="ARBA" id="ARBA00023235"/>
    </source>
</evidence>
<name>A0A3B0Z048_9ZZZZ</name>
<proteinExistence type="inferred from homology"/>
<keyword evidence="2 4" id="KW-0413">Isomerase</keyword>
<reference evidence="4" key="1">
    <citation type="submission" date="2018-06" db="EMBL/GenBank/DDBJ databases">
        <authorList>
            <person name="Zhirakovskaya E."/>
        </authorList>
    </citation>
    <scope>NUCLEOTIDE SEQUENCE</scope>
</reference>
<evidence type="ECO:0000313" key="4">
    <source>
        <dbReference type="EMBL" id="VAW79829.1"/>
    </source>
</evidence>
<evidence type="ECO:0000256" key="1">
    <source>
        <dbReference type="ARBA" id="ARBA00008348"/>
    </source>
</evidence>
<dbReference type="PROSITE" id="PS01149">
    <property type="entry name" value="PSI_RSU"/>
    <property type="match status" value="1"/>
</dbReference>
<dbReference type="InterPro" id="IPR006145">
    <property type="entry name" value="PsdUridine_synth_RsuA/RluA"/>
</dbReference>
<dbReference type="Gene3D" id="3.30.70.1560">
    <property type="entry name" value="Alpha-L RNA-binding motif"/>
    <property type="match status" value="1"/>
</dbReference>
<dbReference type="InterPro" id="IPR042092">
    <property type="entry name" value="PsdUridine_s_RsuA/RluB/E/F_cat"/>
</dbReference>
<accession>A0A3B0Z048</accession>
<comment type="similarity">
    <text evidence="1">Belongs to the pseudouridine synthase RsuA family.</text>
</comment>
<dbReference type="GO" id="GO:0001522">
    <property type="term" value="P:pseudouridine synthesis"/>
    <property type="evidence" value="ECO:0007669"/>
    <property type="project" value="InterPro"/>
</dbReference>
<dbReference type="SUPFAM" id="SSF55120">
    <property type="entry name" value="Pseudouridine synthase"/>
    <property type="match status" value="1"/>
</dbReference>
<protein>
    <submittedName>
        <fullName evidence="4">Ribosomal large subunit pseudouridine synthase E</fullName>
        <ecNumber evidence="4">5.4.99.20</ecNumber>
    </submittedName>
</protein>
<dbReference type="GO" id="GO:0160137">
    <property type="term" value="F:23S rRNA pseudouridine(2457) synthase activity"/>
    <property type="evidence" value="ECO:0007669"/>
    <property type="project" value="UniProtKB-EC"/>
</dbReference>
<dbReference type="InterPro" id="IPR050343">
    <property type="entry name" value="RsuA_PseudoU_synthase"/>
</dbReference>
<dbReference type="InterPro" id="IPR020103">
    <property type="entry name" value="PsdUridine_synth_cat_dom_sf"/>
</dbReference>
<evidence type="ECO:0000259" key="3">
    <source>
        <dbReference type="Pfam" id="PF00849"/>
    </source>
</evidence>
<dbReference type="EC" id="5.4.99.20" evidence="4"/>
<dbReference type="Gene3D" id="3.30.70.580">
    <property type="entry name" value="Pseudouridine synthase I, catalytic domain, N-terminal subdomain"/>
    <property type="match status" value="1"/>
</dbReference>
<dbReference type="GO" id="GO:0003723">
    <property type="term" value="F:RNA binding"/>
    <property type="evidence" value="ECO:0007669"/>
    <property type="project" value="InterPro"/>
</dbReference>
<dbReference type="InterPro" id="IPR000748">
    <property type="entry name" value="PsdUridine_synth_RsuA/RluB/E/F"/>
</dbReference>
<feature type="domain" description="Pseudouridine synthase RsuA/RluA-like" evidence="3">
    <location>
        <begin position="2"/>
        <end position="145"/>
    </location>
</feature>